<dbReference type="CDD" id="cd17999">
    <property type="entry name" value="DEXHc_Mot1"/>
    <property type="match status" value="1"/>
</dbReference>
<dbReference type="InterPro" id="IPR022707">
    <property type="entry name" value="Mot1_central_dom"/>
</dbReference>
<evidence type="ECO:0000256" key="6">
    <source>
        <dbReference type="ARBA" id="ARBA00022806"/>
    </source>
</evidence>
<dbReference type="CDD" id="cd18793">
    <property type="entry name" value="SF2_C_SNF"/>
    <property type="match status" value="1"/>
</dbReference>
<dbReference type="Gene3D" id="3.40.50.10810">
    <property type="entry name" value="Tandem AAA-ATPase domain"/>
    <property type="match status" value="1"/>
</dbReference>
<feature type="compositionally biased region" description="Polar residues" evidence="12">
    <location>
        <begin position="304"/>
        <end position="324"/>
    </location>
</feature>
<comment type="similarity">
    <text evidence="2">Belongs to the SNF2/RAD54 helicase family.</text>
</comment>
<dbReference type="GO" id="GO:0005634">
    <property type="term" value="C:nucleus"/>
    <property type="evidence" value="ECO:0007669"/>
    <property type="project" value="UniProtKB-SubCell"/>
</dbReference>
<dbReference type="SMART" id="SM00490">
    <property type="entry name" value="HELICc"/>
    <property type="match status" value="1"/>
</dbReference>
<organism evidence="15">
    <name type="scientific">Blastobotrys adeninivorans</name>
    <name type="common">Yeast</name>
    <name type="synonym">Arxula adeninivorans</name>
    <dbReference type="NCBI Taxonomy" id="409370"/>
    <lineage>
        <taxon>Eukaryota</taxon>
        <taxon>Fungi</taxon>
        <taxon>Dikarya</taxon>
        <taxon>Ascomycota</taxon>
        <taxon>Saccharomycotina</taxon>
        <taxon>Dipodascomycetes</taxon>
        <taxon>Dipodascales</taxon>
        <taxon>Trichomonascaceae</taxon>
        <taxon>Blastobotrys</taxon>
    </lineage>
</organism>
<dbReference type="InterPro" id="IPR044078">
    <property type="entry name" value="Mot1_ATP-bd"/>
</dbReference>
<evidence type="ECO:0000256" key="11">
    <source>
        <dbReference type="ARBA" id="ARBA00081329"/>
    </source>
</evidence>
<sequence length="1930" mass="213054">MSRLDRLVLLLDTGSSAFVRNTAADQLADVQKNHPEDLLNLLSRVFPYLRSPKWDTRIATSRAIGGIVTNASKWDPNDNNTDVKTEPTVDPTGVSDATKADGEDVNRVKPEPEDPEDQIKSEEEAKSKPDEEALLSFDTLDLSLVLKKGNKLLGSAGKEYDDPLADLDPVEKLRRQKLGLKQKLGIGGQYLDDDLLTDSDLVKREGSPATAKSERSSPATTPAPVPSSNSAIKTEPSAADTTTANTATNATNSAGSGTTPAQNARMRAMAKRRAKFESKNASNKVRVVDLSSSSAARRMDRENSSPSAVESSPNPSTPQYDMTAQGHNGKLVVESKAPQISPLVSMQSASTGKIWPFEGLCELLMVDLFDPAWEVRHGAVLGLREVIRVHGAGAGRVLGKSKDDNNKLNSDWLEDLACRLVCVFALDRFGDFVSDQVVAPVRESAAQALGALLLHLPEPVIFKTFVALRRLVLQNDLDLAVPLWEACHGGMLGLRYLVSVRKDILSNNVGHQYFDGLIECVIHGLKESDDDVQAMSAATLLPIASEFVTQRPHRINELLTVVWACLSDLKDDLSASIGNVMDLLAKLSSFPAVLDAIRASAASDPSQSFAQLVPRLYPFLRHSITNVRKSVLRALVTFLDMDSADQSGGAGQWVDGRMLRLVFQNFLVEQNQQVIELTLDLWNKLLDQIGGALFNKLFTEHVDPLLTLLMTPIGSVRNNYKMDTSLFLRPSGATYSPPPGANKGNKRKRKSPEEPVPANQHHVNIDAAMFMGDVNLVGLSVMLRTKIVGCKALGRALALWDDAGLNNLKTRLSEYLFSIFSTQRLTAVLLLEEYGKHCTNKEQSPLADFGDKLMTLLTAEPTPMYRDLTPYLKAVRTQCQALFSVFVDTAKLSRSKLPQVAIVVQGEPDAGPDAFSIHTAEKVAGDMFEKLKRSLSTSYRMTASQALSDAHRTLLQAIEEARDAKHQRDVSILASAASAYVNLTASMPKKLNPIIRSMMDSIKAEENSELQHRTALSIARLIEQFLNGGKASAADKVIKNLCAFLCVDTSEVPEFHPNEQFEDAILSLRKEEIKADVADQVAHQKEVRAARIKRQGAEIALKELCGIYGDQLFASVGKLRECMFSAVGHISEGGDLPDSAKDPESTIGQEVVDSLSIIRALLPYIHPSLYSQFVPHFGLIQQVLKSKFSVLRYAAAKCFATICAVIKAEGIQSLVENVLPMVSNALDVHARQGAIECVYHLTVAMGVDILPYVVFLIVPVLGRMSDADGGIRLIATTTFASIIKLVPLESGIPDPPGMSAKLLEGRDREREFISQMLDVSKIKKFDLPVAIKADLRKYQQEGVNWLAFLNKYHLHGVLCDDMGLGKTLQTICIVASDHHLRAEEHAKTKSPESRRLPSLVVCPPTLTGHWQNEILTYAPFLKVQVYVGNPGVRSRFADSFKDHDIVVTSYDIARNDVNIISAQNWNYCVLDEGHIIKNPSSKLTQSVKKFNANHRLILTGTPIQNNVLELWSLFDFLMPGFLGTEKVFNERFAKPIAASRNAKSSDKEQEAGALALEALHKQVLPFLLRRLKEDVLSDLPPKIIQDYYCELSELQKSLYEDFAKKQKTQVEHDVIEAQQVEPTKEKEGKQHIFQALQYMRKLCNHPALVLNPKHPQYDKVMGQLQTKKQSIRDIVHAPKLQALRELLLDCGIGLDDAAPGQQQIPSAGVTSQHRALVFCQLTDMLDMVENDLLAKYMPNVSYLRLDGNVEGKRRFDIVQQFNSDPSIDVLLLTTKVGGLGLNLTGADTVIFVEHDWNPMNDLQAMDRAHRIGQKKVVNVYRLITRNTLEEKIMGLQKFKLNIASTVVNQQNAGLQSMDTDQLLDLFNVPDAEALSQKGGTAANEEDALDETGQLKGKSKPNPIAELGELWDEREYEEEYNLDAFISSLRD</sequence>
<evidence type="ECO:0000256" key="4">
    <source>
        <dbReference type="ARBA" id="ARBA00022741"/>
    </source>
</evidence>
<proteinExistence type="inferred from homology"/>
<evidence type="ECO:0000256" key="3">
    <source>
        <dbReference type="ARBA" id="ARBA00022737"/>
    </source>
</evidence>
<feature type="compositionally biased region" description="Basic and acidic residues" evidence="12">
    <location>
        <begin position="98"/>
        <end position="131"/>
    </location>
</feature>
<dbReference type="SUPFAM" id="SSF52540">
    <property type="entry name" value="P-loop containing nucleoside triphosphate hydrolases"/>
    <property type="match status" value="2"/>
</dbReference>
<keyword evidence="7" id="KW-0067">ATP-binding</keyword>
<dbReference type="InterPro" id="IPR000330">
    <property type="entry name" value="SNF2_N"/>
</dbReference>
<evidence type="ECO:0000256" key="9">
    <source>
        <dbReference type="ARBA" id="ARBA00023242"/>
    </source>
</evidence>
<keyword evidence="6" id="KW-0347">Helicase</keyword>
<dbReference type="InterPro" id="IPR038718">
    <property type="entry name" value="SNF2-like_sf"/>
</dbReference>
<dbReference type="InterPro" id="IPR044972">
    <property type="entry name" value="Mot1"/>
</dbReference>
<dbReference type="PhylomeDB" id="A0A060TAG3"/>
<dbReference type="InterPro" id="IPR049730">
    <property type="entry name" value="SNF2/RAD54-like_C"/>
</dbReference>
<dbReference type="FunFam" id="1.25.10.10:FF:000508">
    <property type="entry name" value="Probable helicase mot1"/>
    <property type="match status" value="1"/>
</dbReference>
<dbReference type="Pfam" id="PF00271">
    <property type="entry name" value="Helicase_C"/>
    <property type="match status" value="1"/>
</dbReference>
<evidence type="ECO:0000256" key="1">
    <source>
        <dbReference type="ARBA" id="ARBA00004123"/>
    </source>
</evidence>
<evidence type="ECO:0000256" key="8">
    <source>
        <dbReference type="ARBA" id="ARBA00023125"/>
    </source>
</evidence>
<dbReference type="Gene3D" id="3.40.50.300">
    <property type="entry name" value="P-loop containing nucleotide triphosphate hydrolases"/>
    <property type="match status" value="1"/>
</dbReference>
<name>A0A060TAG3_BLAAD</name>
<keyword evidence="8" id="KW-0238">DNA-binding</keyword>
<dbReference type="GO" id="GO:0003677">
    <property type="term" value="F:DNA binding"/>
    <property type="evidence" value="ECO:0007669"/>
    <property type="project" value="UniProtKB-KW"/>
</dbReference>
<dbReference type="GO" id="GO:0017025">
    <property type="term" value="F:TBP-class protein binding"/>
    <property type="evidence" value="ECO:0007669"/>
    <property type="project" value="InterPro"/>
</dbReference>
<dbReference type="FunFam" id="3.40.50.10810:FF:000009">
    <property type="entry name" value="B-TFIID TATA-box-binding protein-associated factor 1"/>
    <property type="match status" value="1"/>
</dbReference>
<feature type="compositionally biased region" description="Low complexity" evidence="12">
    <location>
        <begin position="216"/>
        <end position="267"/>
    </location>
</feature>
<keyword evidence="5" id="KW-0378">Hydrolase</keyword>
<dbReference type="FunFam" id="3.40.50.300:FF:000428">
    <property type="entry name" value="TATA-binding protein-associated factor 172"/>
    <property type="match status" value="1"/>
</dbReference>
<dbReference type="Pfam" id="PF12054">
    <property type="entry name" value="DUF3535"/>
    <property type="match status" value="1"/>
</dbReference>
<dbReference type="PROSITE" id="PS51192">
    <property type="entry name" value="HELICASE_ATP_BIND_1"/>
    <property type="match status" value="1"/>
</dbReference>
<feature type="domain" description="Helicase C-terminal" evidence="14">
    <location>
        <begin position="1703"/>
        <end position="1853"/>
    </location>
</feature>
<protein>
    <recommendedName>
        <fullName evidence="10">TATA-binding protein-associated factor mot1</fullName>
    </recommendedName>
    <alternativeName>
        <fullName evidence="11">Modifier of transcription 1</fullName>
    </alternativeName>
</protein>
<feature type="compositionally biased region" description="Polar residues" evidence="12">
    <location>
        <begin position="69"/>
        <end position="80"/>
    </location>
</feature>
<dbReference type="Gene3D" id="1.25.10.10">
    <property type="entry name" value="Leucine-rich Repeat Variant"/>
    <property type="match status" value="2"/>
</dbReference>
<evidence type="ECO:0000259" key="13">
    <source>
        <dbReference type="PROSITE" id="PS51192"/>
    </source>
</evidence>
<keyword evidence="4" id="KW-0547">Nucleotide-binding</keyword>
<evidence type="ECO:0000256" key="2">
    <source>
        <dbReference type="ARBA" id="ARBA00007025"/>
    </source>
</evidence>
<reference evidence="15" key="2">
    <citation type="submission" date="2014-06" db="EMBL/GenBank/DDBJ databases">
        <title>The complete genome of Blastobotrys (Arxula) adeninivorans LS3 - a yeast of biotechnological interest.</title>
        <authorList>
            <person name="Kunze G."/>
            <person name="Gaillardin C."/>
            <person name="Czernicka M."/>
            <person name="Durrens P."/>
            <person name="Martin T."/>
            <person name="Boer E."/>
            <person name="Gabaldon T."/>
            <person name="Cruz J."/>
            <person name="Talla E."/>
            <person name="Marck C."/>
            <person name="Goffeau A."/>
            <person name="Barbe V."/>
            <person name="Baret P."/>
            <person name="Baronian K."/>
            <person name="Beier S."/>
            <person name="Bleykasten C."/>
            <person name="Bode R."/>
            <person name="Casaregola S."/>
            <person name="Despons L."/>
            <person name="Fairhead C."/>
            <person name="Giersberg M."/>
            <person name="Gierski P."/>
            <person name="Hahnel U."/>
            <person name="Hartmann A."/>
            <person name="Jankowska D."/>
            <person name="Jubin C."/>
            <person name="Jung P."/>
            <person name="Lafontaine I."/>
            <person name="Leh-Louis V."/>
            <person name="Lemaire M."/>
            <person name="Marcet-Houben M."/>
            <person name="Mascher M."/>
            <person name="Morel G."/>
            <person name="Richard G.-F."/>
            <person name="Riechen J."/>
            <person name="Sacerdot C."/>
            <person name="Sarkar A."/>
            <person name="Savel G."/>
            <person name="Schacherer J."/>
            <person name="Sherman D."/>
            <person name="Straub M.-L."/>
            <person name="Stein N."/>
            <person name="Thierry A."/>
            <person name="Trautwein-Schult A."/>
            <person name="Westhof E."/>
            <person name="Worch S."/>
            <person name="Dujon B."/>
            <person name="Souciet J.-L."/>
            <person name="Wincker P."/>
            <person name="Scholz U."/>
            <person name="Neuveglise N."/>
        </authorList>
    </citation>
    <scope>NUCLEOTIDE SEQUENCE</scope>
    <source>
        <strain evidence="15">LS3</strain>
    </source>
</reference>
<keyword evidence="9" id="KW-0539">Nucleus</keyword>
<dbReference type="GO" id="GO:0005524">
    <property type="term" value="F:ATP binding"/>
    <property type="evidence" value="ECO:0007669"/>
    <property type="project" value="UniProtKB-KW"/>
</dbReference>
<dbReference type="InterPro" id="IPR027417">
    <property type="entry name" value="P-loop_NTPase"/>
</dbReference>
<feature type="region of interest" description="Disordered" evidence="12">
    <location>
        <begin position="204"/>
        <end position="324"/>
    </location>
</feature>
<feature type="domain" description="Helicase ATP-binding" evidence="13">
    <location>
        <begin position="1347"/>
        <end position="1520"/>
    </location>
</feature>
<dbReference type="PROSITE" id="PS51194">
    <property type="entry name" value="HELICASE_CTER"/>
    <property type="match status" value="1"/>
</dbReference>
<dbReference type="Pfam" id="PF00176">
    <property type="entry name" value="SNF2-rel_dom"/>
    <property type="match status" value="1"/>
</dbReference>
<dbReference type="EMBL" id="HG937694">
    <property type="protein sequence ID" value="CDP37764.1"/>
    <property type="molecule type" value="Genomic_DNA"/>
</dbReference>
<comment type="subcellular location">
    <subcellularLocation>
        <location evidence="1">Nucleus</location>
    </subcellularLocation>
</comment>
<gene>
    <name evidence="15" type="ORF">GNLVRS02_ARAD1D18876g</name>
</gene>
<evidence type="ECO:0000256" key="5">
    <source>
        <dbReference type="ARBA" id="ARBA00022801"/>
    </source>
</evidence>
<dbReference type="SMART" id="SM00487">
    <property type="entry name" value="DEXDc"/>
    <property type="match status" value="1"/>
</dbReference>
<keyword evidence="3" id="KW-0677">Repeat</keyword>
<evidence type="ECO:0000256" key="7">
    <source>
        <dbReference type="ARBA" id="ARBA00022840"/>
    </source>
</evidence>
<evidence type="ECO:0000259" key="14">
    <source>
        <dbReference type="PROSITE" id="PS51194"/>
    </source>
</evidence>
<accession>A0A060TAG3</accession>
<evidence type="ECO:0000256" key="10">
    <source>
        <dbReference type="ARBA" id="ARBA00073046"/>
    </source>
</evidence>
<dbReference type="InterPro" id="IPR001650">
    <property type="entry name" value="Helicase_C-like"/>
</dbReference>
<feature type="region of interest" description="Disordered" evidence="12">
    <location>
        <begin position="69"/>
        <end position="132"/>
    </location>
</feature>
<dbReference type="PANTHER" id="PTHR36498:SF1">
    <property type="entry name" value="TATA-BINDING PROTEIN-ASSOCIATED FACTOR 172"/>
    <property type="match status" value="1"/>
</dbReference>
<dbReference type="InterPro" id="IPR011989">
    <property type="entry name" value="ARM-like"/>
</dbReference>
<dbReference type="PANTHER" id="PTHR36498">
    <property type="entry name" value="TATA-BINDING PROTEIN-ASSOCIATED FACTOR 172"/>
    <property type="match status" value="1"/>
</dbReference>
<reference evidence="15" key="1">
    <citation type="submission" date="2014-02" db="EMBL/GenBank/DDBJ databases">
        <authorList>
            <person name="Genoscope - CEA"/>
        </authorList>
    </citation>
    <scope>NUCLEOTIDE SEQUENCE</scope>
    <source>
        <strain evidence="15">LS3</strain>
    </source>
</reference>
<dbReference type="InterPro" id="IPR016024">
    <property type="entry name" value="ARM-type_fold"/>
</dbReference>
<dbReference type="InterPro" id="IPR014001">
    <property type="entry name" value="Helicase_ATP-bd"/>
</dbReference>
<evidence type="ECO:0000313" key="15">
    <source>
        <dbReference type="EMBL" id="CDP37764.1"/>
    </source>
</evidence>
<feature type="region of interest" description="Disordered" evidence="12">
    <location>
        <begin position="731"/>
        <end position="758"/>
    </location>
</feature>
<dbReference type="GO" id="GO:0016887">
    <property type="term" value="F:ATP hydrolysis activity"/>
    <property type="evidence" value="ECO:0007669"/>
    <property type="project" value="InterPro"/>
</dbReference>
<dbReference type="SUPFAM" id="SSF48371">
    <property type="entry name" value="ARM repeat"/>
    <property type="match status" value="1"/>
</dbReference>
<feature type="region of interest" description="Disordered" evidence="12">
    <location>
        <begin position="1875"/>
        <end position="1902"/>
    </location>
</feature>
<evidence type="ECO:0000256" key="12">
    <source>
        <dbReference type="SAM" id="MobiDB-lite"/>
    </source>
</evidence>
<dbReference type="GO" id="GO:0004386">
    <property type="term" value="F:helicase activity"/>
    <property type="evidence" value="ECO:0007669"/>
    <property type="project" value="UniProtKB-KW"/>
</dbReference>